<dbReference type="InterPro" id="IPR001387">
    <property type="entry name" value="Cro/C1-type_HTH"/>
</dbReference>
<dbReference type="Proteomes" id="UP000177987">
    <property type="component" value="Unassembled WGS sequence"/>
</dbReference>
<dbReference type="Gene3D" id="1.10.260.40">
    <property type="entry name" value="lambda repressor-like DNA-binding domains"/>
    <property type="match status" value="1"/>
</dbReference>
<dbReference type="InterPro" id="IPR010982">
    <property type="entry name" value="Lambda_DNA-bd_dom_sf"/>
</dbReference>
<dbReference type="PROSITE" id="PS50943">
    <property type="entry name" value="HTH_CROC1"/>
    <property type="match status" value="1"/>
</dbReference>
<organism evidence="3 4">
    <name type="scientific">Candidatus Yonathbacteria bacterium RIFCSPLOWO2_01_FULL_47_33b</name>
    <dbReference type="NCBI Taxonomy" id="1802727"/>
    <lineage>
        <taxon>Bacteria</taxon>
        <taxon>Candidatus Yonathiibacteriota</taxon>
    </lineage>
</organism>
<dbReference type="GO" id="GO:0003677">
    <property type="term" value="F:DNA binding"/>
    <property type="evidence" value="ECO:0007669"/>
    <property type="project" value="InterPro"/>
</dbReference>
<evidence type="ECO:0000256" key="1">
    <source>
        <dbReference type="SAM" id="Phobius"/>
    </source>
</evidence>
<reference evidence="3 4" key="1">
    <citation type="journal article" date="2016" name="Nat. Commun.">
        <title>Thousands of microbial genomes shed light on interconnected biogeochemical processes in an aquifer system.</title>
        <authorList>
            <person name="Anantharaman K."/>
            <person name="Brown C.T."/>
            <person name="Hug L.A."/>
            <person name="Sharon I."/>
            <person name="Castelle C.J."/>
            <person name="Probst A.J."/>
            <person name="Thomas B.C."/>
            <person name="Singh A."/>
            <person name="Wilkins M.J."/>
            <person name="Karaoz U."/>
            <person name="Brodie E.L."/>
            <person name="Williams K.H."/>
            <person name="Hubbard S.S."/>
            <person name="Banfield J.F."/>
        </authorList>
    </citation>
    <scope>NUCLEOTIDE SEQUENCE [LARGE SCALE GENOMIC DNA]</scope>
</reference>
<dbReference type="AlphaFoldDB" id="A0A1G2SEA9"/>
<keyword evidence="1" id="KW-0472">Membrane</keyword>
<dbReference type="CDD" id="cd00093">
    <property type="entry name" value="HTH_XRE"/>
    <property type="match status" value="1"/>
</dbReference>
<dbReference type="Pfam" id="PF01381">
    <property type="entry name" value="HTH_3"/>
    <property type="match status" value="1"/>
</dbReference>
<keyword evidence="1" id="KW-1133">Transmembrane helix</keyword>
<dbReference type="STRING" id="1802727.A2937_03620"/>
<sequence>MTGSEITELRKSLGLSQVEFAQLFDAHHMTVSKWERGLLSPSPYQIGLMREFHKAAEAERAKVQQEVKNLLIGAGVIAAIFWLLTTAKK</sequence>
<accession>A0A1G2SEA9</accession>
<dbReference type="SUPFAM" id="SSF47413">
    <property type="entry name" value="lambda repressor-like DNA-binding domains"/>
    <property type="match status" value="1"/>
</dbReference>
<feature type="domain" description="HTH cro/C1-type" evidence="2">
    <location>
        <begin position="6"/>
        <end position="42"/>
    </location>
</feature>
<name>A0A1G2SEA9_9BACT</name>
<evidence type="ECO:0000259" key="2">
    <source>
        <dbReference type="PROSITE" id="PS50943"/>
    </source>
</evidence>
<proteinExistence type="predicted"/>
<keyword evidence="1" id="KW-0812">Transmembrane</keyword>
<evidence type="ECO:0000313" key="3">
    <source>
        <dbReference type="EMBL" id="OHA83386.1"/>
    </source>
</evidence>
<comment type="caution">
    <text evidence="3">The sequence shown here is derived from an EMBL/GenBank/DDBJ whole genome shotgun (WGS) entry which is preliminary data.</text>
</comment>
<gene>
    <name evidence="3" type="ORF">A2937_03620</name>
</gene>
<protein>
    <recommendedName>
        <fullName evidence="2">HTH cro/C1-type domain-containing protein</fullName>
    </recommendedName>
</protein>
<dbReference type="EMBL" id="MHUW01000017">
    <property type="protein sequence ID" value="OHA83386.1"/>
    <property type="molecule type" value="Genomic_DNA"/>
</dbReference>
<evidence type="ECO:0000313" key="4">
    <source>
        <dbReference type="Proteomes" id="UP000177987"/>
    </source>
</evidence>
<feature type="transmembrane region" description="Helical" evidence="1">
    <location>
        <begin position="70"/>
        <end position="87"/>
    </location>
</feature>